<dbReference type="PANTHER" id="PTHR33371">
    <property type="entry name" value="INTERMEMBRANE PHOSPHOLIPID TRANSPORT SYSTEM BINDING PROTEIN MLAD-RELATED"/>
    <property type="match status" value="1"/>
</dbReference>
<protein>
    <submittedName>
        <fullName evidence="3">MCE family protein</fullName>
    </submittedName>
</protein>
<dbReference type="NCBIfam" id="TIGR00996">
    <property type="entry name" value="Mtu_fam_mce"/>
    <property type="match status" value="1"/>
</dbReference>
<dbReference type="Pfam" id="PF02470">
    <property type="entry name" value="MlaD"/>
    <property type="match status" value="1"/>
</dbReference>
<evidence type="ECO:0000313" key="4">
    <source>
        <dbReference type="Proteomes" id="UP000774570"/>
    </source>
</evidence>
<name>A0ABS7G1H9_9ACTN</name>
<dbReference type="InterPro" id="IPR005693">
    <property type="entry name" value="Mce"/>
</dbReference>
<dbReference type="PANTHER" id="PTHR33371:SF4">
    <property type="entry name" value="INTERMEMBRANE PHOSPHOLIPID TRANSPORT SYSTEM BINDING PROTEIN MLAD"/>
    <property type="match status" value="1"/>
</dbReference>
<dbReference type="Proteomes" id="UP000774570">
    <property type="component" value="Unassembled WGS sequence"/>
</dbReference>
<dbReference type="Pfam" id="PF11887">
    <property type="entry name" value="Mce4_CUP1"/>
    <property type="match status" value="1"/>
</dbReference>
<keyword evidence="4" id="KW-1185">Reference proteome</keyword>
<evidence type="ECO:0000259" key="2">
    <source>
        <dbReference type="Pfam" id="PF11887"/>
    </source>
</evidence>
<accession>A0ABS7G1H9</accession>
<feature type="domain" description="Mammalian cell entry C-terminal" evidence="2">
    <location>
        <begin position="125"/>
        <end position="294"/>
    </location>
</feature>
<gene>
    <name evidence="3" type="ORF">K1Y72_28585</name>
</gene>
<evidence type="ECO:0000259" key="1">
    <source>
        <dbReference type="Pfam" id="PF02470"/>
    </source>
</evidence>
<evidence type="ECO:0000313" key="3">
    <source>
        <dbReference type="EMBL" id="MBW8486356.1"/>
    </source>
</evidence>
<feature type="domain" description="Mce/MlaD" evidence="1">
    <location>
        <begin position="41"/>
        <end position="117"/>
    </location>
</feature>
<reference evidence="3 4" key="1">
    <citation type="submission" date="2021-07" db="EMBL/GenBank/DDBJ databases">
        <title>Actinomadura sp. PM05-2 isolated from lichen.</title>
        <authorList>
            <person name="Somphong A."/>
            <person name="Phongsopitanun W."/>
            <person name="Tanasupawat S."/>
            <person name="Peongsungnone V."/>
        </authorList>
    </citation>
    <scope>NUCLEOTIDE SEQUENCE [LARGE SCALE GENOMIC DNA]</scope>
    <source>
        <strain evidence="3 4">PM05-2</strain>
    </source>
</reference>
<dbReference type="RefSeq" id="WP_220169599.1">
    <property type="nucleotide sequence ID" value="NZ_JAIBOA010000023.1"/>
</dbReference>
<dbReference type="InterPro" id="IPR024516">
    <property type="entry name" value="Mce_C"/>
</dbReference>
<dbReference type="InterPro" id="IPR052336">
    <property type="entry name" value="MlaD_Phospholipid_Transporter"/>
</dbReference>
<dbReference type="EMBL" id="JAIBOA010000023">
    <property type="protein sequence ID" value="MBW8486356.1"/>
    <property type="molecule type" value="Genomic_DNA"/>
</dbReference>
<proteinExistence type="predicted"/>
<organism evidence="3 4">
    <name type="scientific">Actinomadura parmotrematis</name>
    <dbReference type="NCBI Taxonomy" id="2864039"/>
    <lineage>
        <taxon>Bacteria</taxon>
        <taxon>Bacillati</taxon>
        <taxon>Actinomycetota</taxon>
        <taxon>Actinomycetes</taxon>
        <taxon>Streptosporangiales</taxon>
        <taxon>Thermomonosporaceae</taxon>
        <taxon>Actinomadura</taxon>
    </lineage>
</organism>
<sequence length="359" mass="36117">MRTTDLSSRARRRFGAVGATVLAGALAASFLAARDAHPGSTRLQAVFARAGEGLDDRSDVKIRGVRVGQVAGVRLTPDGRARVTLRLDRGVRAPVGAEAAIVPLSVFGPKYVDLRPGAGEASGPYLPDGATIARTADPQEITDVAAPTVALLDALGPQDVATIMRTLGAGLDGRGAELGGLLDDSATLLGLGARRSGDLGTVLGDGAALAATAAAHGGDITRMADDLNTVLPAVTGSPAEFDRLLGGLTGASRTLTGILVTLPDAPGRIIDAIVPAVGVMYRNRSAFPALISSSGSLLTQLTGIATIPGPHGTLLSNVTVHVNPSTVLCDALPGVCGPIEPAIPNDPDAARRAAGKGAN</sequence>
<dbReference type="InterPro" id="IPR003399">
    <property type="entry name" value="Mce/MlaD"/>
</dbReference>
<comment type="caution">
    <text evidence="3">The sequence shown here is derived from an EMBL/GenBank/DDBJ whole genome shotgun (WGS) entry which is preliminary data.</text>
</comment>